<keyword evidence="2" id="KW-0732">Signal</keyword>
<accession>K0RCX5</accession>
<dbReference type="Gene3D" id="3.50.50.60">
    <property type="entry name" value="FAD/NAD(P)-binding domain"/>
    <property type="match status" value="1"/>
</dbReference>
<evidence type="ECO:0008006" key="5">
    <source>
        <dbReference type="Google" id="ProtNLM"/>
    </source>
</evidence>
<feature type="signal peptide" evidence="2">
    <location>
        <begin position="1"/>
        <end position="27"/>
    </location>
</feature>
<dbReference type="OrthoDB" id="4211at2759"/>
<feature type="region of interest" description="Disordered" evidence="1">
    <location>
        <begin position="131"/>
        <end position="150"/>
    </location>
</feature>
<dbReference type="EMBL" id="AGNL01049779">
    <property type="protein sequence ID" value="EJK44372.1"/>
    <property type="molecule type" value="Genomic_DNA"/>
</dbReference>
<dbReference type="AlphaFoldDB" id="K0RCX5"/>
<dbReference type="PANTHER" id="PTHR32098">
    <property type="entry name" value="LYCOPENE BETA/EPSILON CYCLASE PROTEIN"/>
    <property type="match status" value="1"/>
</dbReference>
<comment type="caution">
    <text evidence="3">The sequence shown here is derived from an EMBL/GenBank/DDBJ whole genome shotgun (WGS) entry which is preliminary data.</text>
</comment>
<keyword evidence="4" id="KW-1185">Reference proteome</keyword>
<feature type="chain" id="PRO_5003836208" description="FAD dependent oxidoreductase domain-containing protein" evidence="2">
    <location>
        <begin position="28"/>
        <end position="676"/>
    </location>
</feature>
<evidence type="ECO:0000256" key="1">
    <source>
        <dbReference type="SAM" id="MobiDB-lite"/>
    </source>
</evidence>
<evidence type="ECO:0000256" key="2">
    <source>
        <dbReference type="SAM" id="SignalP"/>
    </source>
</evidence>
<protein>
    <recommendedName>
        <fullName evidence="5">FAD dependent oxidoreductase domain-containing protein</fullName>
    </recommendedName>
</protein>
<reference evidence="3 4" key="1">
    <citation type="journal article" date="2012" name="Genome Biol.">
        <title>Genome and low-iron response of an oceanic diatom adapted to chronic iron limitation.</title>
        <authorList>
            <person name="Lommer M."/>
            <person name="Specht M."/>
            <person name="Roy A.S."/>
            <person name="Kraemer L."/>
            <person name="Andreson R."/>
            <person name="Gutowska M.A."/>
            <person name="Wolf J."/>
            <person name="Bergner S.V."/>
            <person name="Schilhabel M.B."/>
            <person name="Klostermeier U.C."/>
            <person name="Beiko R.G."/>
            <person name="Rosenstiel P."/>
            <person name="Hippler M."/>
            <person name="Laroche J."/>
        </authorList>
    </citation>
    <scope>NUCLEOTIDE SEQUENCE [LARGE SCALE GENOMIC DNA]</scope>
    <source>
        <strain evidence="3 4">CCMP1005</strain>
    </source>
</reference>
<evidence type="ECO:0000313" key="4">
    <source>
        <dbReference type="Proteomes" id="UP000266841"/>
    </source>
</evidence>
<dbReference type="PANTHER" id="PTHR32098:SF5">
    <property type="entry name" value="LYCOPENE BETA_EPSILON CYCLASE PROTEIN"/>
    <property type="match status" value="1"/>
</dbReference>
<dbReference type="SUPFAM" id="SSF51905">
    <property type="entry name" value="FAD/NAD(P)-binding domain"/>
    <property type="match status" value="1"/>
</dbReference>
<dbReference type="Proteomes" id="UP000266841">
    <property type="component" value="Unassembled WGS sequence"/>
</dbReference>
<sequence>MTTTGPRRAAAGALAALVLLGGDGSDGFVTPSSRRCRGPSHVSRTVTASLLRSTVAPTEEPASTDMTPMDEEQTGKSLTQRIMESTSSAGQAGGAGGSSTWDAFLRTEANWSRLKDFEGFDYDSMTSLPPSARHSSIPKPPQFVTDDGSQGSERCWSKLRAHAEDSTPLDYDVVVCGGTLGIFIALALQIKGLNVAVIEAGKLQGREQEWNISMKELEELVDLGVLTEEIIDEAVSTEFPGCRSGFKNSEVTPLEGGYFENGVGYECFTPGVLNLGVSPSVLINSVAKRFLERGGTVLEGTPLKGICISDSIGAAVDMGDRDEPVTAKLVLDCMGNASPISRQQRYGRKPDGVCAVVGSCAGGYEKESNLLGDIIYTNNEIQDKGPNGKLQYFWEAFPVGIGRNGNEPGSSDVKTTYMFTYMDAEKDRPSLTTLMDDYWEQLPIYQPSIQDVERDLDVKRVLFAFFPTYTDSPLKPMWSRLLAVGDASGIQSPLSFGGFGALTRHLDRISGAISEAVENDLLHKSELGEINAYTPNLSAAWMFQRAMSIRMKQNVDPKFVNRLLAVNFDQMDDMGEITIKPFLQDVVRIDGLVGSLARSFAADPTFMPQIVAHVGIPTLAEWLGHVSMIAAYDILFNMSSVIRPFVDRMDDPRERFVWRRRMEAWKFGSGNDYTFE</sequence>
<feature type="region of interest" description="Disordered" evidence="1">
    <location>
        <begin position="55"/>
        <end position="76"/>
    </location>
</feature>
<dbReference type="eggNOG" id="ENOG502QW6A">
    <property type="taxonomic scope" value="Eukaryota"/>
</dbReference>
<proteinExistence type="predicted"/>
<gene>
    <name evidence="3" type="ORF">THAOC_37089</name>
</gene>
<organism evidence="3 4">
    <name type="scientific">Thalassiosira oceanica</name>
    <name type="common">Marine diatom</name>
    <dbReference type="NCBI Taxonomy" id="159749"/>
    <lineage>
        <taxon>Eukaryota</taxon>
        <taxon>Sar</taxon>
        <taxon>Stramenopiles</taxon>
        <taxon>Ochrophyta</taxon>
        <taxon>Bacillariophyta</taxon>
        <taxon>Coscinodiscophyceae</taxon>
        <taxon>Thalassiosirophycidae</taxon>
        <taxon>Thalassiosirales</taxon>
        <taxon>Thalassiosiraceae</taxon>
        <taxon>Thalassiosira</taxon>
    </lineage>
</organism>
<dbReference type="InterPro" id="IPR036188">
    <property type="entry name" value="FAD/NAD-bd_sf"/>
</dbReference>
<dbReference type="OMA" id="YANFQSM"/>
<name>K0RCX5_THAOC</name>
<evidence type="ECO:0000313" key="3">
    <source>
        <dbReference type="EMBL" id="EJK44372.1"/>
    </source>
</evidence>